<dbReference type="InterPro" id="IPR021120">
    <property type="entry name" value="KduI/IolB_isomerase"/>
</dbReference>
<evidence type="ECO:0000256" key="7">
    <source>
        <dbReference type="HAMAP-Rule" id="MF_00687"/>
    </source>
</evidence>
<comment type="catalytic activity">
    <reaction evidence="1 7">
        <text>5-dehydro-4-deoxy-D-glucuronate = 3-deoxy-D-glycero-2,5-hexodiulosonate</text>
        <dbReference type="Rhea" id="RHEA:23896"/>
        <dbReference type="ChEBI" id="CHEBI:17117"/>
        <dbReference type="ChEBI" id="CHEBI:29071"/>
        <dbReference type="EC" id="5.3.1.17"/>
    </reaction>
</comment>
<dbReference type="Proteomes" id="UP001156873">
    <property type="component" value="Unassembled WGS sequence"/>
</dbReference>
<accession>A0ABT6JUA5</accession>
<sequence length="284" mass="31375">MAMFRKTYHATHPDMMEGASNDQLRDRYLVGDLFVADAVQLNYSHNERFVLGGAAPVSKVVELPRQTEPESAKGHPFLERRELGVINVGGGTGTVTVDGTAYTLGPKDGLYVAMGSQEVTFASADAANPAKFYLASTPAHARFETKQLSIAEAVALDRGALETSNERTIYQFIVPATCKSSQLLLGLTVLKPGSVWNTMPPHLHDRRSEVYFYFDLGDNDRVYHFMGQPDAQRHIVMQNDEAVISPPWSIHMGSGTSNYAFIWAMGGENLDYTDMHVLDICQLK</sequence>
<dbReference type="GO" id="GO:0008697">
    <property type="term" value="F:4-deoxy-L-threo-5-hexosulose-uronate ketol-isomerase activity"/>
    <property type="evidence" value="ECO:0007669"/>
    <property type="project" value="UniProtKB-EC"/>
</dbReference>
<dbReference type="PIRSF" id="PIRSF006625">
    <property type="entry name" value="KduI"/>
    <property type="match status" value="1"/>
</dbReference>
<protein>
    <recommendedName>
        <fullName evidence="7">4-deoxy-L-threo-5-hexosulose-uronate ketol-isomerase</fullName>
        <ecNumber evidence="7">5.3.1.17</ecNumber>
    </recommendedName>
    <alternativeName>
        <fullName evidence="7">5-keto-4-deoxyuronate isomerase</fullName>
    </alternativeName>
    <alternativeName>
        <fullName evidence="7">DKI isomerase</fullName>
    </alternativeName>
</protein>
<keyword evidence="9" id="KW-1185">Reference proteome</keyword>
<feature type="binding site" evidence="7">
    <location>
        <position position="251"/>
    </location>
    <ligand>
        <name>Zn(2+)</name>
        <dbReference type="ChEBI" id="CHEBI:29105"/>
    </ligand>
</feature>
<reference evidence="8 9" key="1">
    <citation type="submission" date="2023-04" db="EMBL/GenBank/DDBJ databases">
        <title>Luteimonas sp. M1R5S59.</title>
        <authorList>
            <person name="Sun J.-Q."/>
        </authorList>
    </citation>
    <scope>NUCLEOTIDE SEQUENCE [LARGE SCALE GENOMIC DNA]</scope>
    <source>
        <strain evidence="8 9">M1R5S59</strain>
    </source>
</reference>
<dbReference type="SUPFAM" id="SSF51182">
    <property type="entry name" value="RmlC-like cupins"/>
    <property type="match status" value="1"/>
</dbReference>
<dbReference type="CDD" id="cd20294">
    <property type="entry name" value="cupin_KduI_N"/>
    <property type="match status" value="1"/>
</dbReference>
<dbReference type="CDD" id="cd20491">
    <property type="entry name" value="cupin_KduI_C"/>
    <property type="match status" value="1"/>
</dbReference>
<gene>
    <name evidence="7 8" type="primary">kduI</name>
    <name evidence="8" type="ORF">QFW81_10095</name>
</gene>
<comment type="function">
    <text evidence="7">Catalyzes the isomerization of 5-dehydro-4-deoxy-D-glucuronate to 3-deoxy-D-glycero-2,5-hexodiulosonate.</text>
</comment>
<dbReference type="PANTHER" id="PTHR38461">
    <property type="entry name" value="4-DEOXY-L-THREO-5-HEXOSULOSE-URONATE KETOL-ISOMERASE"/>
    <property type="match status" value="1"/>
</dbReference>
<dbReference type="InterPro" id="IPR027449">
    <property type="entry name" value="KduI_N"/>
</dbReference>
<evidence type="ECO:0000313" key="9">
    <source>
        <dbReference type="Proteomes" id="UP001156873"/>
    </source>
</evidence>
<feature type="binding site" evidence="7">
    <location>
        <position position="202"/>
    </location>
    <ligand>
        <name>Zn(2+)</name>
        <dbReference type="ChEBI" id="CHEBI:29105"/>
    </ligand>
</feature>
<proteinExistence type="inferred from homology"/>
<evidence type="ECO:0000256" key="2">
    <source>
        <dbReference type="ARBA" id="ARBA00005148"/>
    </source>
</evidence>
<comment type="cofactor">
    <cofactor evidence="7">
        <name>Zn(2+)</name>
        <dbReference type="ChEBI" id="CHEBI:29105"/>
    </cofactor>
    <text evidence="7">Binds 1 zinc ion per subunit.</text>
</comment>
<comment type="similarity">
    <text evidence="3 7">Belongs to the KduI family.</text>
</comment>
<evidence type="ECO:0000256" key="3">
    <source>
        <dbReference type="ARBA" id="ARBA00008086"/>
    </source>
</evidence>
<dbReference type="EMBL" id="JARXRO010000016">
    <property type="protein sequence ID" value="MDH5834274.1"/>
    <property type="molecule type" value="Genomic_DNA"/>
</dbReference>
<organism evidence="8 9">
    <name type="scientific">Luteimonas kalidii</name>
    <dbReference type="NCBI Taxonomy" id="3042025"/>
    <lineage>
        <taxon>Bacteria</taxon>
        <taxon>Pseudomonadati</taxon>
        <taxon>Pseudomonadota</taxon>
        <taxon>Gammaproteobacteria</taxon>
        <taxon>Lysobacterales</taxon>
        <taxon>Lysobacteraceae</taxon>
        <taxon>Luteimonas</taxon>
    </lineage>
</organism>
<dbReference type="InterPro" id="IPR011051">
    <property type="entry name" value="RmlC_Cupin_sf"/>
</dbReference>
<dbReference type="PANTHER" id="PTHR38461:SF1">
    <property type="entry name" value="4-DEOXY-L-THREO-5-HEXOSULOSE-URONATE KETOL-ISOMERASE"/>
    <property type="match status" value="1"/>
</dbReference>
<dbReference type="NCBIfam" id="NF002091">
    <property type="entry name" value="PRK00924.1"/>
    <property type="match status" value="1"/>
</dbReference>
<dbReference type="HAMAP" id="MF_00687">
    <property type="entry name" value="KduI"/>
    <property type="match status" value="1"/>
</dbReference>
<feature type="binding site" evidence="7">
    <location>
        <position position="209"/>
    </location>
    <ligand>
        <name>Zn(2+)</name>
        <dbReference type="ChEBI" id="CHEBI:29105"/>
    </ligand>
</feature>
<keyword evidence="6 7" id="KW-0413">Isomerase</keyword>
<evidence type="ECO:0000256" key="1">
    <source>
        <dbReference type="ARBA" id="ARBA00000552"/>
    </source>
</evidence>
<keyword evidence="5 7" id="KW-0862">Zinc</keyword>
<dbReference type="EC" id="5.3.1.17" evidence="7"/>
<dbReference type="Gene3D" id="2.60.120.10">
    <property type="entry name" value="Jelly Rolls"/>
    <property type="match status" value="1"/>
</dbReference>
<evidence type="ECO:0000313" key="8">
    <source>
        <dbReference type="EMBL" id="MDH5834274.1"/>
    </source>
</evidence>
<comment type="pathway">
    <text evidence="2 7">Glycan metabolism; pectin degradation; 2-dehydro-3-deoxy-D-gluconate from pectin: step 4/5.</text>
</comment>
<evidence type="ECO:0000256" key="6">
    <source>
        <dbReference type="ARBA" id="ARBA00023235"/>
    </source>
</evidence>
<evidence type="ECO:0000256" key="5">
    <source>
        <dbReference type="ARBA" id="ARBA00022833"/>
    </source>
</evidence>
<comment type="caution">
    <text evidence="8">The sequence shown here is derived from an EMBL/GenBank/DDBJ whole genome shotgun (WGS) entry which is preliminary data.</text>
</comment>
<dbReference type="InterPro" id="IPR007045">
    <property type="entry name" value="KduI"/>
</dbReference>
<evidence type="ECO:0000256" key="4">
    <source>
        <dbReference type="ARBA" id="ARBA00022723"/>
    </source>
</evidence>
<dbReference type="InterPro" id="IPR014710">
    <property type="entry name" value="RmlC-like_jellyroll"/>
</dbReference>
<dbReference type="Gene3D" id="2.60.120.520">
    <property type="entry name" value="pectin degrading enzyme 5-keto 4- deoxyuronate isomerase, domain 1"/>
    <property type="match status" value="1"/>
</dbReference>
<name>A0ABT6JUA5_9GAMM</name>
<dbReference type="Pfam" id="PF04962">
    <property type="entry name" value="KduI"/>
    <property type="match status" value="1"/>
</dbReference>
<keyword evidence="4 7" id="KW-0479">Metal-binding</keyword>
<feature type="binding site" evidence="7">
    <location>
        <position position="204"/>
    </location>
    <ligand>
        <name>Zn(2+)</name>
        <dbReference type="ChEBI" id="CHEBI:29105"/>
    </ligand>
</feature>